<dbReference type="EMBL" id="SRSC01000001">
    <property type="protein sequence ID" value="TGU74887.1"/>
    <property type="molecule type" value="Genomic_DNA"/>
</dbReference>
<dbReference type="NCBIfam" id="TIGR02530">
    <property type="entry name" value="flg_new"/>
    <property type="match status" value="1"/>
</dbReference>
<dbReference type="AlphaFoldDB" id="A0A4S1CM69"/>
<dbReference type="Pfam" id="PF12611">
    <property type="entry name" value="Flagellar_put"/>
    <property type="match status" value="1"/>
</dbReference>
<reference evidence="2 3" key="1">
    <citation type="submission" date="2019-04" db="EMBL/GenBank/DDBJ databases">
        <title>Geobacter oryzae sp. nov., ferric-reducing bacteria isolated from paddy soil.</title>
        <authorList>
            <person name="Xu Z."/>
            <person name="Masuda Y."/>
            <person name="Itoh H."/>
            <person name="Senoo K."/>
        </authorList>
    </citation>
    <scope>NUCLEOTIDE SEQUENCE [LARGE SCALE GENOMIC DNA]</scope>
    <source>
        <strain evidence="2 3">Red111</strain>
    </source>
</reference>
<keyword evidence="2" id="KW-0282">Flagellum</keyword>
<gene>
    <name evidence="2" type="ORF">E4633_05360</name>
</gene>
<keyword evidence="2" id="KW-0966">Cell projection</keyword>
<organism evidence="2 3">
    <name type="scientific">Geomonas terrae</name>
    <dbReference type="NCBI Taxonomy" id="2562681"/>
    <lineage>
        <taxon>Bacteria</taxon>
        <taxon>Pseudomonadati</taxon>
        <taxon>Thermodesulfobacteriota</taxon>
        <taxon>Desulfuromonadia</taxon>
        <taxon>Geobacterales</taxon>
        <taxon>Geobacteraceae</taxon>
        <taxon>Geomonas</taxon>
    </lineage>
</organism>
<protein>
    <submittedName>
        <fullName evidence="2">Flagellar protein</fullName>
    </submittedName>
</protein>
<evidence type="ECO:0000256" key="1">
    <source>
        <dbReference type="SAM" id="MobiDB-lite"/>
    </source>
</evidence>
<evidence type="ECO:0000313" key="3">
    <source>
        <dbReference type="Proteomes" id="UP000306416"/>
    </source>
</evidence>
<comment type="caution">
    <text evidence="2">The sequence shown here is derived from an EMBL/GenBank/DDBJ whole genome shotgun (WGS) entry which is preliminary data.</text>
</comment>
<keyword evidence="3" id="KW-1185">Reference proteome</keyword>
<keyword evidence="2" id="KW-0969">Cilium</keyword>
<name>A0A4S1CM69_9BACT</name>
<sequence>MIDNSILFPQPIQAPVKPNANGNKPAAKGTGSGTAFAQVLDQKLPGQPVKLSQHAQERLKSRGITLSDADMKQLEGAVDSVAQKGGRESLILMGDAALVVSVKNRTVVTAMDRQGMKGNVFTNIDSAVFF</sequence>
<proteinExistence type="predicted"/>
<dbReference type="Proteomes" id="UP000306416">
    <property type="component" value="Unassembled WGS sequence"/>
</dbReference>
<accession>A0A4S1CM69</accession>
<feature type="region of interest" description="Disordered" evidence="1">
    <location>
        <begin position="12"/>
        <end position="32"/>
    </location>
</feature>
<evidence type="ECO:0000313" key="2">
    <source>
        <dbReference type="EMBL" id="TGU74887.1"/>
    </source>
</evidence>
<dbReference type="RefSeq" id="WP_135869206.1">
    <property type="nucleotide sequence ID" value="NZ_SRSC01000001.1"/>
</dbReference>
<dbReference type="InterPro" id="IPR013367">
    <property type="entry name" value="Flagellar_put"/>
</dbReference>